<evidence type="ECO:0000313" key="9">
    <source>
        <dbReference type="Proteomes" id="UP000443153"/>
    </source>
</evidence>
<dbReference type="PANTHER" id="PTHR30026">
    <property type="entry name" value="OUTER MEMBRANE PROTEIN TOLC"/>
    <property type="match status" value="1"/>
</dbReference>
<proteinExistence type="inferred from homology"/>
<organism evidence="8 9">
    <name type="scientific">Maribacter luteus</name>
    <dbReference type="NCBI Taxonomy" id="2594478"/>
    <lineage>
        <taxon>Bacteria</taxon>
        <taxon>Pseudomonadati</taxon>
        <taxon>Bacteroidota</taxon>
        <taxon>Flavobacteriia</taxon>
        <taxon>Flavobacteriales</taxon>
        <taxon>Flavobacteriaceae</taxon>
        <taxon>Maribacter</taxon>
    </lineage>
</organism>
<evidence type="ECO:0000256" key="1">
    <source>
        <dbReference type="ARBA" id="ARBA00004442"/>
    </source>
</evidence>
<protein>
    <submittedName>
        <fullName evidence="8">Transporter</fullName>
    </submittedName>
</protein>
<dbReference type="GO" id="GO:0009279">
    <property type="term" value="C:cell outer membrane"/>
    <property type="evidence" value="ECO:0007669"/>
    <property type="project" value="UniProtKB-SubCell"/>
</dbReference>
<dbReference type="Proteomes" id="UP000443153">
    <property type="component" value="Unassembled WGS sequence"/>
</dbReference>
<name>A0A6I2MGD1_9FLAO</name>
<keyword evidence="7" id="KW-0998">Cell outer membrane</keyword>
<dbReference type="EMBL" id="WKJH01000001">
    <property type="protein sequence ID" value="MRX62853.1"/>
    <property type="molecule type" value="Genomic_DNA"/>
</dbReference>
<evidence type="ECO:0000256" key="6">
    <source>
        <dbReference type="ARBA" id="ARBA00023136"/>
    </source>
</evidence>
<dbReference type="SUPFAM" id="SSF56954">
    <property type="entry name" value="Outer membrane efflux proteins (OEP)"/>
    <property type="match status" value="1"/>
</dbReference>
<evidence type="ECO:0000313" key="8">
    <source>
        <dbReference type="EMBL" id="MRX62853.1"/>
    </source>
</evidence>
<keyword evidence="5" id="KW-0812">Transmembrane</keyword>
<dbReference type="AlphaFoldDB" id="A0A6I2MGD1"/>
<dbReference type="RefSeq" id="WP_154363090.1">
    <property type="nucleotide sequence ID" value="NZ_WKJH01000001.1"/>
</dbReference>
<gene>
    <name evidence="8" type="ORF">GJ691_01615</name>
</gene>
<evidence type="ECO:0000256" key="2">
    <source>
        <dbReference type="ARBA" id="ARBA00007613"/>
    </source>
</evidence>
<comment type="subcellular location">
    <subcellularLocation>
        <location evidence="1">Cell outer membrane</location>
    </subcellularLocation>
</comment>
<keyword evidence="4" id="KW-1134">Transmembrane beta strand</keyword>
<keyword evidence="9" id="KW-1185">Reference proteome</keyword>
<evidence type="ECO:0000256" key="4">
    <source>
        <dbReference type="ARBA" id="ARBA00022452"/>
    </source>
</evidence>
<accession>A0A6I2MGD1</accession>
<evidence type="ECO:0000256" key="7">
    <source>
        <dbReference type="ARBA" id="ARBA00023237"/>
    </source>
</evidence>
<dbReference type="PANTHER" id="PTHR30026:SF20">
    <property type="entry name" value="OUTER MEMBRANE PROTEIN TOLC"/>
    <property type="match status" value="1"/>
</dbReference>
<keyword evidence="6" id="KW-0472">Membrane</keyword>
<dbReference type="InterPro" id="IPR051906">
    <property type="entry name" value="TolC-like"/>
</dbReference>
<keyword evidence="3" id="KW-0813">Transport</keyword>
<evidence type="ECO:0000256" key="5">
    <source>
        <dbReference type="ARBA" id="ARBA00022692"/>
    </source>
</evidence>
<dbReference type="GO" id="GO:0015562">
    <property type="term" value="F:efflux transmembrane transporter activity"/>
    <property type="evidence" value="ECO:0007669"/>
    <property type="project" value="InterPro"/>
</dbReference>
<comment type="similarity">
    <text evidence="2">Belongs to the outer membrane factor (OMF) (TC 1.B.17) family.</text>
</comment>
<dbReference type="GO" id="GO:1990281">
    <property type="term" value="C:efflux pump complex"/>
    <property type="evidence" value="ECO:0007669"/>
    <property type="project" value="TreeGrafter"/>
</dbReference>
<dbReference type="GO" id="GO:0015288">
    <property type="term" value="F:porin activity"/>
    <property type="evidence" value="ECO:0007669"/>
    <property type="project" value="TreeGrafter"/>
</dbReference>
<dbReference type="OrthoDB" id="581172at2"/>
<dbReference type="Pfam" id="PF02321">
    <property type="entry name" value="OEP"/>
    <property type="match status" value="1"/>
</dbReference>
<evidence type="ECO:0000256" key="3">
    <source>
        <dbReference type="ARBA" id="ARBA00022448"/>
    </source>
</evidence>
<dbReference type="Gene3D" id="1.20.1600.10">
    <property type="entry name" value="Outer membrane efflux proteins (OEP)"/>
    <property type="match status" value="1"/>
</dbReference>
<comment type="caution">
    <text evidence="8">The sequence shown here is derived from an EMBL/GenBank/DDBJ whole genome shotgun (WGS) entry which is preliminary data.</text>
</comment>
<sequence length="467" mass="53543">MRNFILFICLIGWLALQGQTKDTVVLRFNEYLGYVKKYHPIAKQAELRLGMGQANLMKARGGFDPKIEVDYDQKKFKGTEYYDRLNATFKIPTWYGVELKGSFEQNEGEYLNPENTVPLDGLYSAGVSVAVGQGMWINDRMATLKKAKYFRSQSKADRDLLVNQILYDASLAYFDWLKAYKEALVYDSFLKNAKSRFKGVKSSAQAGEIAAIDTVEAKITVQTRALGREQANVRLMKKSLELSGFLWLNDGIPLELQSNVIPDTDLEGEIDITFEILGKPLNDFTVDNHPKLKSLGYKIDGLRIEKRLKANRLLPKIQVEYNFLTETPELMNSFETNQYKGGVSFQLPLFLRKERGELKLAKFKLQEAQYEMDNTQVQVKNQILAVYNELESFESQNLLINDIVYNYNTLLSAEERKFNFGESSLFLVNSRESKLIDAELKKIEVRNKYFIAKAKLFKSLAVVPENL</sequence>
<reference evidence="8 9" key="1">
    <citation type="submission" date="2019-11" db="EMBL/GenBank/DDBJ databases">
        <title>Maribacter lutea sp. nov., a marine bacterium isolated from intertidal sand.</title>
        <authorList>
            <person name="Liu A."/>
        </authorList>
    </citation>
    <scope>NUCLEOTIDE SEQUENCE [LARGE SCALE GENOMIC DNA]</scope>
    <source>
        <strain evidence="8 9">RZ05</strain>
    </source>
</reference>
<dbReference type="InterPro" id="IPR003423">
    <property type="entry name" value="OMP_efflux"/>
</dbReference>